<name>A0ABQ5BWM1_9ASTR</name>
<comment type="caution">
    <text evidence="2">The sequence shown here is derived from an EMBL/GenBank/DDBJ whole genome shotgun (WGS) entry which is preliminary data.</text>
</comment>
<evidence type="ECO:0000259" key="1">
    <source>
        <dbReference type="Pfam" id="PF24626"/>
    </source>
</evidence>
<sequence length="155" mass="18056">MVNIIRCMCSDRPKQWDLCLAPAEFAYNNMVNRSTDYNIVAENFAAKIEANQVDVRLKLEASNAKYKEDIDKRRRTKIFAEGDLVMVHLRKKRFPVGTYNKLKKKKIGHCRILKKINDNAYVVDLPEDMAISNTFNVSDLVDYYSLDELLYPNEN</sequence>
<protein>
    <submittedName>
        <fullName evidence="2">Serine/threonine-protein kinase TIO-like protein</fullName>
    </submittedName>
</protein>
<reference evidence="2" key="2">
    <citation type="submission" date="2022-01" db="EMBL/GenBank/DDBJ databases">
        <authorList>
            <person name="Yamashiro T."/>
            <person name="Shiraishi A."/>
            <person name="Satake H."/>
            <person name="Nakayama K."/>
        </authorList>
    </citation>
    <scope>NUCLEOTIDE SEQUENCE</scope>
</reference>
<keyword evidence="3" id="KW-1185">Reference proteome</keyword>
<dbReference type="EMBL" id="BQNB010013702">
    <property type="protein sequence ID" value="GJT19250.1"/>
    <property type="molecule type" value="Genomic_DNA"/>
</dbReference>
<evidence type="ECO:0000313" key="3">
    <source>
        <dbReference type="Proteomes" id="UP001151760"/>
    </source>
</evidence>
<dbReference type="PANTHER" id="PTHR37984">
    <property type="entry name" value="PROTEIN CBG26694"/>
    <property type="match status" value="1"/>
</dbReference>
<dbReference type="Proteomes" id="UP001151760">
    <property type="component" value="Unassembled WGS sequence"/>
</dbReference>
<dbReference type="PANTHER" id="PTHR37984:SF5">
    <property type="entry name" value="PROTEIN NYNRIN-LIKE"/>
    <property type="match status" value="1"/>
</dbReference>
<feature type="domain" description="Tf2-1-like SH3-like" evidence="1">
    <location>
        <begin position="82"/>
        <end position="143"/>
    </location>
</feature>
<gene>
    <name evidence="2" type="ORF">Tco_0877956</name>
</gene>
<dbReference type="InterPro" id="IPR056924">
    <property type="entry name" value="SH3_Tf2-1"/>
</dbReference>
<proteinExistence type="predicted"/>
<evidence type="ECO:0000313" key="2">
    <source>
        <dbReference type="EMBL" id="GJT19250.1"/>
    </source>
</evidence>
<reference evidence="2" key="1">
    <citation type="journal article" date="2022" name="Int. J. Mol. Sci.">
        <title>Draft Genome of Tanacetum Coccineum: Genomic Comparison of Closely Related Tanacetum-Family Plants.</title>
        <authorList>
            <person name="Yamashiro T."/>
            <person name="Shiraishi A."/>
            <person name="Nakayama K."/>
            <person name="Satake H."/>
        </authorList>
    </citation>
    <scope>NUCLEOTIDE SEQUENCE</scope>
</reference>
<organism evidence="2 3">
    <name type="scientific">Tanacetum coccineum</name>
    <dbReference type="NCBI Taxonomy" id="301880"/>
    <lineage>
        <taxon>Eukaryota</taxon>
        <taxon>Viridiplantae</taxon>
        <taxon>Streptophyta</taxon>
        <taxon>Embryophyta</taxon>
        <taxon>Tracheophyta</taxon>
        <taxon>Spermatophyta</taxon>
        <taxon>Magnoliopsida</taxon>
        <taxon>eudicotyledons</taxon>
        <taxon>Gunneridae</taxon>
        <taxon>Pentapetalae</taxon>
        <taxon>asterids</taxon>
        <taxon>campanulids</taxon>
        <taxon>Asterales</taxon>
        <taxon>Asteraceae</taxon>
        <taxon>Asteroideae</taxon>
        <taxon>Anthemideae</taxon>
        <taxon>Anthemidinae</taxon>
        <taxon>Tanacetum</taxon>
    </lineage>
</organism>
<dbReference type="InterPro" id="IPR050951">
    <property type="entry name" value="Retrovirus_Pol_polyprotein"/>
</dbReference>
<dbReference type="Pfam" id="PF24626">
    <property type="entry name" value="SH3_Tf2-1"/>
    <property type="match status" value="1"/>
</dbReference>
<accession>A0ABQ5BWM1</accession>